<organism evidence="2 3">
    <name type="scientific">Fusarium mundagurra</name>
    <dbReference type="NCBI Taxonomy" id="1567541"/>
    <lineage>
        <taxon>Eukaryota</taxon>
        <taxon>Fungi</taxon>
        <taxon>Dikarya</taxon>
        <taxon>Ascomycota</taxon>
        <taxon>Pezizomycotina</taxon>
        <taxon>Sordariomycetes</taxon>
        <taxon>Hypocreomycetidae</taxon>
        <taxon>Hypocreales</taxon>
        <taxon>Nectriaceae</taxon>
        <taxon>Fusarium</taxon>
        <taxon>Fusarium fujikuroi species complex</taxon>
    </lineage>
</organism>
<keyword evidence="3" id="KW-1185">Reference proteome</keyword>
<dbReference type="OrthoDB" id="5125733at2759"/>
<dbReference type="EMBL" id="JAAOAN010000468">
    <property type="protein sequence ID" value="KAF5705920.1"/>
    <property type="molecule type" value="Genomic_DNA"/>
</dbReference>
<dbReference type="PANTHER" id="PTHR33112">
    <property type="entry name" value="DOMAIN PROTEIN, PUTATIVE-RELATED"/>
    <property type="match status" value="1"/>
</dbReference>
<reference evidence="2 3" key="1">
    <citation type="submission" date="2020-05" db="EMBL/GenBank/DDBJ databases">
        <title>Identification and distribution of gene clusters putatively required for synthesis of sphingolipid metabolism inhibitors in phylogenetically diverse species of the filamentous fungus Fusarium.</title>
        <authorList>
            <person name="Kim H.-S."/>
            <person name="Busman M."/>
            <person name="Brown D.W."/>
            <person name="Divon H."/>
            <person name="Uhlig S."/>
            <person name="Proctor R.H."/>
        </authorList>
    </citation>
    <scope>NUCLEOTIDE SEQUENCE [LARGE SCALE GENOMIC DNA]</scope>
    <source>
        <strain evidence="2 3">NRRL 66235</strain>
    </source>
</reference>
<dbReference type="PANTHER" id="PTHR33112:SF16">
    <property type="entry name" value="HETEROKARYON INCOMPATIBILITY DOMAIN-CONTAINING PROTEIN"/>
    <property type="match status" value="1"/>
</dbReference>
<sequence>MAESLRERSGALGGLLRASPRTAGLATLHDIPDSPPRRLPQDELIPRLGDFFALEIRREASFVESPDLTLLTGQDYRNRVSVSEILDNDDWMAAWRASLYVQKCRICNNMDPRGHPHSRVFRSNAGASMKLISVLDLKDFHDQMDNLRRNGIETCGYCDALRRAATVVLRSRGWLGSLQDLQLSSLTLVEGQPALLSMDIWEEGRNKSVGVEIFKLNGPNDVPGLGALGRASCISRNAAADAGMSFVAACLEECEETHMCRLSEACLPKRVLKIEKHNSDGEDRGRFSIRLYIPKEDEIGAYAALSHRWGDEKILVTKKGNMSTMQRGIDWKDLPRTFQDAIQVTHHLGLQYLWVDSLCIIQDDDVDWKTEAPKMGDIYYRAFITIAAVSSVSGGQSFLQNRPVVYDPVPVKFYGPRKASLGRRMMSKVGIRRPHQLFAKLTWQSSSAEPVVGGWSRTDMWNYRVPGPLSMRGWTLQERLMATRIAHFTDEGIIWECMRASKWEDGRSPLPSLIGRWCEFLPGRMASRPTPGMNYPQNCGEKEFSYIQEANRTQLYAEAIKMRSNLQVWWHQILSEYSRRSFTLRKDILYALSGIAERMYNFIQAPYLAGFWADRFLESLCWRPSTLFSSGLRVPPLPQEDSVPGMPSWSCLSICHPIEFAVMDHPGIFDWRCSFLRCDFAPLYNLTRKDFSALRGCKVVLEGLVMEMDLVYPKLWEAASAISGSLKSITGDRAVLVSDAPLIEDTAVNAAGERIRTVFSVLALRNFT</sequence>
<comment type="caution">
    <text evidence="2">The sequence shown here is derived from an EMBL/GenBank/DDBJ whole genome shotgun (WGS) entry which is preliminary data.</text>
</comment>
<accession>A0A8H5Y4S5</accession>
<evidence type="ECO:0000313" key="2">
    <source>
        <dbReference type="EMBL" id="KAF5705920.1"/>
    </source>
</evidence>
<evidence type="ECO:0000313" key="3">
    <source>
        <dbReference type="Proteomes" id="UP000544331"/>
    </source>
</evidence>
<dbReference type="Pfam" id="PF06985">
    <property type="entry name" value="HET"/>
    <property type="match status" value="1"/>
</dbReference>
<proteinExistence type="predicted"/>
<feature type="domain" description="Heterokaryon incompatibility" evidence="1">
    <location>
        <begin position="302"/>
        <end position="478"/>
    </location>
</feature>
<dbReference type="Proteomes" id="UP000544331">
    <property type="component" value="Unassembled WGS sequence"/>
</dbReference>
<protein>
    <recommendedName>
        <fullName evidence="1">Heterokaryon incompatibility domain-containing protein</fullName>
    </recommendedName>
</protein>
<gene>
    <name evidence="2" type="ORF">FMUND_11896</name>
</gene>
<dbReference type="AlphaFoldDB" id="A0A8H5Y4S5"/>
<evidence type="ECO:0000259" key="1">
    <source>
        <dbReference type="Pfam" id="PF06985"/>
    </source>
</evidence>
<dbReference type="InterPro" id="IPR010730">
    <property type="entry name" value="HET"/>
</dbReference>
<name>A0A8H5Y4S5_9HYPO</name>